<name>A0A9P4Q8V3_9PEZI</name>
<dbReference type="SMART" id="SM00320">
    <property type="entry name" value="WD40"/>
    <property type="match status" value="6"/>
</dbReference>
<evidence type="ECO:0000256" key="3">
    <source>
        <dbReference type="ARBA" id="ARBA00022737"/>
    </source>
</evidence>
<accession>A0A9P4Q8V3</accession>
<evidence type="ECO:0000256" key="5">
    <source>
        <dbReference type="SAM" id="MobiDB-lite"/>
    </source>
</evidence>
<reference evidence="7" key="1">
    <citation type="journal article" date="2020" name="Stud. Mycol.">
        <title>101 Dothideomycetes genomes: a test case for predicting lifestyles and emergence of pathogens.</title>
        <authorList>
            <person name="Haridas S."/>
            <person name="Albert R."/>
            <person name="Binder M."/>
            <person name="Bloem J."/>
            <person name="Labutti K."/>
            <person name="Salamov A."/>
            <person name="Andreopoulos B."/>
            <person name="Baker S."/>
            <person name="Barry K."/>
            <person name="Bills G."/>
            <person name="Bluhm B."/>
            <person name="Cannon C."/>
            <person name="Castanera R."/>
            <person name="Culley D."/>
            <person name="Daum C."/>
            <person name="Ezra D."/>
            <person name="Gonzalez J."/>
            <person name="Henrissat B."/>
            <person name="Kuo A."/>
            <person name="Liang C."/>
            <person name="Lipzen A."/>
            <person name="Lutzoni F."/>
            <person name="Magnuson J."/>
            <person name="Mondo S."/>
            <person name="Nolan M."/>
            <person name="Ohm R."/>
            <person name="Pangilinan J."/>
            <person name="Park H.-J."/>
            <person name="Ramirez L."/>
            <person name="Alfaro M."/>
            <person name="Sun H."/>
            <person name="Tritt A."/>
            <person name="Yoshinaga Y."/>
            <person name="Zwiers L.-H."/>
            <person name="Turgeon B."/>
            <person name="Goodwin S."/>
            <person name="Spatafora J."/>
            <person name="Crous P."/>
            <person name="Grigoriev I."/>
        </authorList>
    </citation>
    <scope>NUCLEOTIDE SEQUENCE</scope>
    <source>
        <strain evidence="7">CBS 116435</strain>
    </source>
</reference>
<feature type="region of interest" description="Disordered" evidence="5">
    <location>
        <begin position="721"/>
        <end position="795"/>
    </location>
</feature>
<evidence type="ECO:0000259" key="6">
    <source>
        <dbReference type="PROSITE" id="PS50181"/>
    </source>
</evidence>
<dbReference type="Gene3D" id="1.20.1280.50">
    <property type="match status" value="1"/>
</dbReference>
<dbReference type="EMBL" id="MU003802">
    <property type="protein sequence ID" value="KAF2720187.1"/>
    <property type="molecule type" value="Genomic_DNA"/>
</dbReference>
<feature type="domain" description="F-box" evidence="6">
    <location>
        <begin position="80"/>
        <end position="126"/>
    </location>
</feature>
<evidence type="ECO:0000256" key="1">
    <source>
        <dbReference type="ARBA" id="ARBA00007968"/>
    </source>
</evidence>
<dbReference type="OrthoDB" id="19711at2759"/>
<feature type="repeat" description="WD" evidence="4">
    <location>
        <begin position="393"/>
        <end position="423"/>
    </location>
</feature>
<dbReference type="InterPro" id="IPR020472">
    <property type="entry name" value="WD40_PAC1"/>
</dbReference>
<feature type="compositionally biased region" description="Low complexity" evidence="5">
    <location>
        <begin position="171"/>
        <end position="181"/>
    </location>
</feature>
<feature type="compositionally biased region" description="Basic residues" evidence="5">
    <location>
        <begin position="775"/>
        <end position="785"/>
    </location>
</feature>
<dbReference type="PROSITE" id="PS00678">
    <property type="entry name" value="WD_REPEATS_1"/>
    <property type="match status" value="1"/>
</dbReference>
<evidence type="ECO:0000313" key="7">
    <source>
        <dbReference type="EMBL" id="KAF2720187.1"/>
    </source>
</evidence>
<sequence>MRSSSSHLDEGYSEDTRSDADASDASMNITEKDSYYDNLLDAALGLPIDQRRDLAYAISKTLPVSHIAFNKTRLDHLLYFDPVAKLPNELFYLVLADLSPHDLLTASVVSRPWRDRTRDERLWRYCFAKQGWMIDSEAKGLMEARAAFKYSQGGAAPELQRRPSRKRGRAEAFAEGEPAAETQPPPGSRPRSRAGSGERMEDVQVSVRRSPGGTVHMQSRSQSSTMSGQQSPEDESMQERRYSTGADSAVEDLNSDDLQLQPTMFQNQGQEPKFSWPWLYKQRRRLEDNWAKGNYQMFSLPHPQHRDEGHEECVYTIQHAGDWLVSGSRDRTIRKWDLETCRLRGKPLKGHSASVLCLQFDPRPEHDLIVSGGSDSWVIIWRFSTGEMLHKMTAAHSESVLNLRFDDRYIVTCSKDKTIKVWNRHAIRNDDPIIPQHTLANFNNPSNPSASTMIEEYTMLCSLTGHHAAVNAVQIQNDIIVSASGDRTIKAWDIHTGHSIKTFLGHTKGIACVQFDGRRVVSGSSDNTVRIFDAEKAVEVACLEGHSNLVRTVQARFGDLDLMTDEELSEEALRADKAVFKHMMQGGKMASMNRPKRRNAGSSRPEDVMSIGAKIPPGGGGSRWARIVSGSYDERVIIWSKDRDGNWRPLHSLSQNHLLQHPTRRALARAQNLPIPANYANLNAQAAAVQPPQAPQLTQQGNLLLAQARQHLNQASNLIASQQAQASGSTAAQTQTSTTTTRHQQPAPTTTAATQNPPAQLQQHNAAAAANQNHGAHHHHHHHHAPAPNRAPNPESSRVFKLQFDARRIICCSQNKVIVGWDFANGDPDLAVVGSLSSETA</sequence>
<evidence type="ECO:0000256" key="4">
    <source>
        <dbReference type="PROSITE-ProRule" id="PRU00221"/>
    </source>
</evidence>
<dbReference type="PANTHER" id="PTHR14604:SF4">
    <property type="entry name" value="F-BOX DOMAIN-CONTAINING PROTEIN"/>
    <property type="match status" value="1"/>
</dbReference>
<feature type="compositionally biased region" description="Basic and acidic residues" evidence="5">
    <location>
        <begin position="7"/>
        <end position="20"/>
    </location>
</feature>
<dbReference type="InterPro" id="IPR019775">
    <property type="entry name" value="WD40_repeat_CS"/>
</dbReference>
<dbReference type="SUPFAM" id="SSF50978">
    <property type="entry name" value="WD40 repeat-like"/>
    <property type="match status" value="1"/>
</dbReference>
<dbReference type="InterPro" id="IPR015943">
    <property type="entry name" value="WD40/YVTN_repeat-like_dom_sf"/>
</dbReference>
<keyword evidence="8" id="KW-1185">Reference proteome</keyword>
<feature type="compositionally biased region" description="Low complexity" evidence="5">
    <location>
        <begin position="721"/>
        <end position="774"/>
    </location>
</feature>
<comment type="similarity">
    <text evidence="1">Belongs to the WD repeat MET30/SCONB/SCON-2 family.</text>
</comment>
<dbReference type="SUPFAM" id="SSF81383">
    <property type="entry name" value="F-box domain"/>
    <property type="match status" value="1"/>
</dbReference>
<organism evidence="7 8">
    <name type="scientific">Polychaeton citri CBS 116435</name>
    <dbReference type="NCBI Taxonomy" id="1314669"/>
    <lineage>
        <taxon>Eukaryota</taxon>
        <taxon>Fungi</taxon>
        <taxon>Dikarya</taxon>
        <taxon>Ascomycota</taxon>
        <taxon>Pezizomycotina</taxon>
        <taxon>Dothideomycetes</taxon>
        <taxon>Dothideomycetidae</taxon>
        <taxon>Capnodiales</taxon>
        <taxon>Capnodiaceae</taxon>
        <taxon>Polychaeton</taxon>
    </lineage>
</organism>
<keyword evidence="2 4" id="KW-0853">WD repeat</keyword>
<dbReference type="CDD" id="cd00200">
    <property type="entry name" value="WD40"/>
    <property type="match status" value="1"/>
</dbReference>
<dbReference type="Pfam" id="PF12937">
    <property type="entry name" value="F-box-like"/>
    <property type="match status" value="1"/>
</dbReference>
<comment type="caution">
    <text evidence="7">The sequence shown here is derived from an EMBL/GenBank/DDBJ whole genome shotgun (WGS) entry which is preliminary data.</text>
</comment>
<dbReference type="InterPro" id="IPR036322">
    <property type="entry name" value="WD40_repeat_dom_sf"/>
</dbReference>
<evidence type="ECO:0000313" key="8">
    <source>
        <dbReference type="Proteomes" id="UP000799441"/>
    </source>
</evidence>
<dbReference type="Proteomes" id="UP000799441">
    <property type="component" value="Unassembled WGS sequence"/>
</dbReference>
<feature type="compositionally biased region" description="Polar residues" evidence="5">
    <location>
        <begin position="216"/>
        <end position="231"/>
    </location>
</feature>
<gene>
    <name evidence="7" type="ORF">K431DRAFT_227067</name>
</gene>
<dbReference type="Gene3D" id="2.130.10.10">
    <property type="entry name" value="YVTN repeat-like/Quinoprotein amine dehydrogenase"/>
    <property type="match status" value="2"/>
</dbReference>
<dbReference type="InterPro" id="IPR036047">
    <property type="entry name" value="F-box-like_dom_sf"/>
</dbReference>
<dbReference type="PROSITE" id="PS50294">
    <property type="entry name" value="WD_REPEATS_REGION"/>
    <property type="match status" value="4"/>
</dbReference>
<dbReference type="InterPro" id="IPR001810">
    <property type="entry name" value="F-box_dom"/>
</dbReference>
<dbReference type="SMART" id="SM00256">
    <property type="entry name" value="FBOX"/>
    <property type="match status" value="1"/>
</dbReference>
<feature type="repeat" description="WD" evidence="4">
    <location>
        <begin position="348"/>
        <end position="391"/>
    </location>
</feature>
<dbReference type="PROSITE" id="PS50181">
    <property type="entry name" value="FBOX"/>
    <property type="match status" value="1"/>
</dbReference>
<feature type="repeat" description="WD" evidence="4">
    <location>
        <begin position="503"/>
        <end position="542"/>
    </location>
</feature>
<dbReference type="PRINTS" id="PR00320">
    <property type="entry name" value="GPROTEINBRPT"/>
</dbReference>
<dbReference type="PROSITE" id="PS50082">
    <property type="entry name" value="WD_REPEATS_2"/>
    <property type="match status" value="5"/>
</dbReference>
<dbReference type="PANTHER" id="PTHR14604">
    <property type="entry name" value="WD40 REPEAT PF20"/>
    <property type="match status" value="1"/>
</dbReference>
<keyword evidence="3" id="KW-0677">Repeat</keyword>
<dbReference type="Pfam" id="PF00400">
    <property type="entry name" value="WD40"/>
    <property type="match status" value="5"/>
</dbReference>
<feature type="region of interest" description="Disordered" evidence="5">
    <location>
        <begin position="1"/>
        <end position="24"/>
    </location>
</feature>
<feature type="region of interest" description="Disordered" evidence="5">
    <location>
        <begin position="152"/>
        <end position="249"/>
    </location>
</feature>
<dbReference type="AlphaFoldDB" id="A0A9P4Q8V3"/>
<protein>
    <submittedName>
        <fullName evidence="7">WD40 repeat-like protein</fullName>
    </submittedName>
</protein>
<proteinExistence type="inferred from homology"/>
<feature type="repeat" description="WD" evidence="4">
    <location>
        <begin position="463"/>
        <end position="502"/>
    </location>
</feature>
<dbReference type="InterPro" id="IPR001680">
    <property type="entry name" value="WD40_rpt"/>
</dbReference>
<feature type="repeat" description="WD" evidence="4">
    <location>
        <begin position="307"/>
        <end position="340"/>
    </location>
</feature>
<dbReference type="InterPro" id="IPR050995">
    <property type="entry name" value="WD-F-box_domain-protein"/>
</dbReference>
<evidence type="ECO:0000256" key="2">
    <source>
        <dbReference type="ARBA" id="ARBA00022574"/>
    </source>
</evidence>
<feature type="region of interest" description="Disordered" evidence="5">
    <location>
        <begin position="588"/>
        <end position="615"/>
    </location>
</feature>